<proteinExistence type="inferred from homology"/>
<dbReference type="GO" id="GO:0006352">
    <property type="term" value="P:DNA-templated transcription initiation"/>
    <property type="evidence" value="ECO:0007669"/>
    <property type="project" value="InterPro"/>
</dbReference>
<comment type="similarity">
    <text evidence="1">Belongs to the sigma-70 factor family. ECF subfamily.</text>
</comment>
<dbReference type="PANTHER" id="PTHR43133">
    <property type="entry name" value="RNA POLYMERASE ECF-TYPE SIGMA FACTO"/>
    <property type="match status" value="1"/>
</dbReference>
<dbReference type="PANTHER" id="PTHR43133:SF8">
    <property type="entry name" value="RNA POLYMERASE SIGMA FACTOR HI_1459-RELATED"/>
    <property type="match status" value="1"/>
</dbReference>
<feature type="domain" description="RNA polymerase sigma factor 70 region 4 type 2" evidence="7">
    <location>
        <begin position="110"/>
        <end position="160"/>
    </location>
</feature>
<evidence type="ECO:0000256" key="3">
    <source>
        <dbReference type="ARBA" id="ARBA00023082"/>
    </source>
</evidence>
<comment type="caution">
    <text evidence="8">The sequence shown here is derived from an EMBL/GenBank/DDBJ whole genome shotgun (WGS) entry which is preliminary data.</text>
</comment>
<dbReference type="RefSeq" id="WP_044941349.1">
    <property type="nucleotide sequence ID" value="NZ_KN174163.1"/>
</dbReference>
<name>A0A096DBS7_FLAPL</name>
<evidence type="ECO:0000259" key="7">
    <source>
        <dbReference type="Pfam" id="PF08281"/>
    </source>
</evidence>
<organism evidence="8 9">
    <name type="scientific">Flavonifractor plautii 1_3_50AFAA</name>
    <dbReference type="NCBI Taxonomy" id="742738"/>
    <lineage>
        <taxon>Bacteria</taxon>
        <taxon>Bacillati</taxon>
        <taxon>Bacillota</taxon>
        <taxon>Clostridia</taxon>
        <taxon>Eubacteriales</taxon>
        <taxon>Oscillospiraceae</taxon>
        <taxon>Flavonifractor</taxon>
    </lineage>
</organism>
<dbReference type="InterPro" id="IPR013324">
    <property type="entry name" value="RNA_pol_sigma_r3/r4-like"/>
</dbReference>
<dbReference type="SUPFAM" id="SSF88946">
    <property type="entry name" value="Sigma2 domain of RNA polymerase sigma factors"/>
    <property type="match status" value="1"/>
</dbReference>
<gene>
    <name evidence="8" type="ORF">HMPREF9460_02335</name>
</gene>
<dbReference type="NCBIfam" id="TIGR02937">
    <property type="entry name" value="sigma70-ECF"/>
    <property type="match status" value="1"/>
</dbReference>
<keyword evidence="4" id="KW-0238">DNA-binding</keyword>
<evidence type="ECO:0000313" key="9">
    <source>
        <dbReference type="Proteomes" id="UP000029585"/>
    </source>
</evidence>
<evidence type="ECO:0000259" key="6">
    <source>
        <dbReference type="Pfam" id="PF04542"/>
    </source>
</evidence>
<evidence type="ECO:0000256" key="4">
    <source>
        <dbReference type="ARBA" id="ARBA00023125"/>
    </source>
</evidence>
<dbReference type="eggNOG" id="COG1595">
    <property type="taxonomic scope" value="Bacteria"/>
</dbReference>
<dbReference type="GO" id="GO:0003677">
    <property type="term" value="F:DNA binding"/>
    <property type="evidence" value="ECO:0007669"/>
    <property type="project" value="UniProtKB-KW"/>
</dbReference>
<keyword evidence="2" id="KW-0805">Transcription regulation</keyword>
<evidence type="ECO:0000256" key="5">
    <source>
        <dbReference type="ARBA" id="ARBA00023163"/>
    </source>
</evidence>
<dbReference type="GO" id="GO:0016987">
    <property type="term" value="F:sigma factor activity"/>
    <property type="evidence" value="ECO:0007669"/>
    <property type="project" value="UniProtKB-KW"/>
</dbReference>
<accession>A0A096DBS7</accession>
<feature type="domain" description="RNA polymerase sigma-70 region 2" evidence="6">
    <location>
        <begin position="15"/>
        <end position="81"/>
    </location>
</feature>
<dbReference type="HOGENOM" id="CLU_1508093_0_0_9"/>
<dbReference type="InterPro" id="IPR013249">
    <property type="entry name" value="RNA_pol_sigma70_r4_t2"/>
</dbReference>
<dbReference type="InterPro" id="IPR036388">
    <property type="entry name" value="WH-like_DNA-bd_sf"/>
</dbReference>
<dbReference type="Pfam" id="PF04542">
    <property type="entry name" value="Sigma70_r2"/>
    <property type="match status" value="1"/>
</dbReference>
<dbReference type="Proteomes" id="UP000029585">
    <property type="component" value="Unassembled WGS sequence"/>
</dbReference>
<dbReference type="InterPro" id="IPR039425">
    <property type="entry name" value="RNA_pol_sigma-70-like"/>
</dbReference>
<reference evidence="8 9" key="1">
    <citation type="submission" date="2011-08" db="EMBL/GenBank/DDBJ databases">
        <title>The Genome Sequence of Clostridium orbiscindens 1_3_50AFAA.</title>
        <authorList>
            <consortium name="The Broad Institute Genome Sequencing Platform"/>
            <person name="Earl A."/>
            <person name="Ward D."/>
            <person name="Feldgarden M."/>
            <person name="Gevers D."/>
            <person name="Daigneault M."/>
            <person name="Strauss J."/>
            <person name="Allen-Vercoe E."/>
            <person name="Young S.K."/>
            <person name="Zeng Q."/>
            <person name="Gargeya S."/>
            <person name="Fitzgerald M."/>
            <person name="Haas B."/>
            <person name="Abouelleil A."/>
            <person name="Alvarado L."/>
            <person name="Arachchi H.M."/>
            <person name="Berlin A."/>
            <person name="Brown A."/>
            <person name="Chapman S.B."/>
            <person name="Chen Z."/>
            <person name="Dunbar C."/>
            <person name="Freedman E."/>
            <person name="Gearin G."/>
            <person name="Gellesch M."/>
            <person name="Goldberg J."/>
            <person name="Griggs A."/>
            <person name="Gujja S."/>
            <person name="Heiman D."/>
            <person name="Howarth C."/>
            <person name="Larson L."/>
            <person name="Lui A."/>
            <person name="MacDonald P.J.P."/>
            <person name="Montmayeur A."/>
            <person name="Murphy C."/>
            <person name="Neiman D."/>
            <person name="Pearson M."/>
            <person name="Priest M."/>
            <person name="Roberts A."/>
            <person name="Saif S."/>
            <person name="Shea T."/>
            <person name="Shenoy N."/>
            <person name="Sisk P."/>
            <person name="Stolte C."/>
            <person name="Sykes S."/>
            <person name="Wortman J."/>
            <person name="Nusbaum C."/>
            <person name="Birren B."/>
        </authorList>
    </citation>
    <scope>NUCLEOTIDE SEQUENCE [LARGE SCALE GENOMIC DNA]</scope>
    <source>
        <strain evidence="8 9">1_3_50AFAA</strain>
    </source>
</reference>
<dbReference type="Gene3D" id="1.10.10.10">
    <property type="entry name" value="Winged helix-like DNA-binding domain superfamily/Winged helix DNA-binding domain"/>
    <property type="match status" value="1"/>
</dbReference>
<dbReference type="Pfam" id="PF08281">
    <property type="entry name" value="Sigma70_r4_2"/>
    <property type="match status" value="1"/>
</dbReference>
<keyword evidence="5" id="KW-0804">Transcription</keyword>
<dbReference type="PATRIC" id="fig|742738.3.peg.2405"/>
<keyword evidence="3" id="KW-0731">Sigma factor</keyword>
<evidence type="ECO:0000313" key="8">
    <source>
        <dbReference type="EMBL" id="KGF54979.1"/>
    </source>
</evidence>
<evidence type="ECO:0000256" key="1">
    <source>
        <dbReference type="ARBA" id="ARBA00010641"/>
    </source>
</evidence>
<dbReference type="SUPFAM" id="SSF88659">
    <property type="entry name" value="Sigma3 and sigma4 domains of RNA polymerase sigma factors"/>
    <property type="match status" value="1"/>
</dbReference>
<protein>
    <recommendedName>
        <fullName evidence="10">HTH luxR-type domain-containing protein</fullName>
    </recommendedName>
</protein>
<dbReference type="InterPro" id="IPR013325">
    <property type="entry name" value="RNA_pol_sigma_r2"/>
</dbReference>
<evidence type="ECO:0008006" key="10">
    <source>
        <dbReference type="Google" id="ProtNLM"/>
    </source>
</evidence>
<dbReference type="InterPro" id="IPR014284">
    <property type="entry name" value="RNA_pol_sigma-70_dom"/>
</dbReference>
<dbReference type="EMBL" id="ADLO01000069">
    <property type="protein sequence ID" value="KGF54979.1"/>
    <property type="molecule type" value="Genomic_DNA"/>
</dbReference>
<sequence>MEEVLDHNQEAEQIFRQYGRLLELVAAAQLPGRPEDAEECVQDAVWAFVEGRAPWDPAQGSKQTWLCVLVRSRAKDRRRALAARMEEPLEEHSGLAAADHAERAAVRDGLRRVLEGLSREERRLFTLRFVYGLSSAELGGVLGLSPNGVDARVSRLRKKLKRLLARQGLGLWEQEGTK</sequence>
<keyword evidence="9" id="KW-1185">Reference proteome</keyword>
<evidence type="ECO:0000256" key="2">
    <source>
        <dbReference type="ARBA" id="ARBA00023015"/>
    </source>
</evidence>
<dbReference type="AlphaFoldDB" id="A0A096DBS7"/>
<dbReference type="InterPro" id="IPR007627">
    <property type="entry name" value="RNA_pol_sigma70_r2"/>
</dbReference>
<dbReference type="Gene3D" id="1.10.1740.10">
    <property type="match status" value="1"/>
</dbReference>